<dbReference type="EMBL" id="JAODUP010000298">
    <property type="protein sequence ID" value="KAK2153416.1"/>
    <property type="molecule type" value="Genomic_DNA"/>
</dbReference>
<keyword evidence="2" id="KW-1185">Reference proteome</keyword>
<protein>
    <submittedName>
        <fullName evidence="1">Uncharacterized protein</fullName>
    </submittedName>
</protein>
<accession>A0AAD9N396</accession>
<reference evidence="1" key="1">
    <citation type="journal article" date="2023" name="Mol. Biol. Evol.">
        <title>Third-Generation Sequencing Reveals the Adaptive Role of the Epigenome in Three Deep-Sea Polychaetes.</title>
        <authorList>
            <person name="Perez M."/>
            <person name="Aroh O."/>
            <person name="Sun Y."/>
            <person name="Lan Y."/>
            <person name="Juniper S.K."/>
            <person name="Young C.R."/>
            <person name="Angers B."/>
            <person name="Qian P.Y."/>
        </authorList>
    </citation>
    <scope>NUCLEOTIDE SEQUENCE</scope>
    <source>
        <strain evidence="1">P08H-3</strain>
    </source>
</reference>
<comment type="caution">
    <text evidence="1">The sequence shown here is derived from an EMBL/GenBank/DDBJ whole genome shotgun (WGS) entry which is preliminary data.</text>
</comment>
<dbReference type="AlphaFoldDB" id="A0AAD9N396"/>
<sequence>MCVCVCVCVHTCVYVCRVVRGTFLSLKHSTNQPLIQSFNHVIGRHHICSANPIFIKCFIFVVNLTSHHVVFMEGSALVGEPKLKFVSSETLGVNK</sequence>
<name>A0AAD9N396_9ANNE</name>
<dbReference type="Proteomes" id="UP001208570">
    <property type="component" value="Unassembled WGS sequence"/>
</dbReference>
<evidence type="ECO:0000313" key="1">
    <source>
        <dbReference type="EMBL" id="KAK2153416.1"/>
    </source>
</evidence>
<evidence type="ECO:0000313" key="2">
    <source>
        <dbReference type="Proteomes" id="UP001208570"/>
    </source>
</evidence>
<gene>
    <name evidence="1" type="ORF">LSH36_298g04089</name>
</gene>
<organism evidence="1 2">
    <name type="scientific">Paralvinella palmiformis</name>
    <dbReference type="NCBI Taxonomy" id="53620"/>
    <lineage>
        <taxon>Eukaryota</taxon>
        <taxon>Metazoa</taxon>
        <taxon>Spiralia</taxon>
        <taxon>Lophotrochozoa</taxon>
        <taxon>Annelida</taxon>
        <taxon>Polychaeta</taxon>
        <taxon>Sedentaria</taxon>
        <taxon>Canalipalpata</taxon>
        <taxon>Terebellida</taxon>
        <taxon>Terebelliformia</taxon>
        <taxon>Alvinellidae</taxon>
        <taxon>Paralvinella</taxon>
    </lineage>
</organism>
<proteinExistence type="predicted"/>